<organism evidence="2 3">
    <name type="scientific">Ramlibacter cellulosilyticus</name>
    <dbReference type="NCBI Taxonomy" id="2764187"/>
    <lineage>
        <taxon>Bacteria</taxon>
        <taxon>Pseudomonadati</taxon>
        <taxon>Pseudomonadota</taxon>
        <taxon>Betaproteobacteria</taxon>
        <taxon>Burkholderiales</taxon>
        <taxon>Comamonadaceae</taxon>
        <taxon>Ramlibacter</taxon>
    </lineage>
</organism>
<dbReference type="EMBL" id="JACORT010000007">
    <property type="protein sequence ID" value="MBC5784580.1"/>
    <property type="molecule type" value="Genomic_DNA"/>
</dbReference>
<dbReference type="RefSeq" id="WP_187077329.1">
    <property type="nucleotide sequence ID" value="NZ_JACORT010000007.1"/>
</dbReference>
<keyword evidence="1" id="KW-0812">Transmembrane</keyword>
<gene>
    <name evidence="2" type="ORF">H8N03_16650</name>
</gene>
<protein>
    <submittedName>
        <fullName evidence="2">Uncharacterized protein</fullName>
    </submittedName>
</protein>
<reference evidence="2" key="1">
    <citation type="submission" date="2020-08" db="EMBL/GenBank/DDBJ databases">
        <title>Ramlibacter sp. USB13 16S ribosomal RNA gene genome sequencing and assembly.</title>
        <authorList>
            <person name="Kang M."/>
        </authorList>
    </citation>
    <scope>NUCLEOTIDE SEQUENCE</scope>
    <source>
        <strain evidence="2">USB13</strain>
    </source>
</reference>
<name>A0A923MSB8_9BURK</name>
<proteinExistence type="predicted"/>
<sequence length="55" mass="6236">MEQGKAPPRVRRSRRFISQFAELESGVKRRRGLRALVVVLLAAALALALYDMLVR</sequence>
<keyword evidence="1" id="KW-1133">Transmembrane helix</keyword>
<feature type="transmembrane region" description="Helical" evidence="1">
    <location>
        <begin position="33"/>
        <end position="53"/>
    </location>
</feature>
<accession>A0A923MSB8</accession>
<comment type="caution">
    <text evidence="2">The sequence shown here is derived from an EMBL/GenBank/DDBJ whole genome shotgun (WGS) entry which is preliminary data.</text>
</comment>
<keyword evidence="1" id="KW-0472">Membrane</keyword>
<evidence type="ECO:0000313" key="2">
    <source>
        <dbReference type="EMBL" id="MBC5784580.1"/>
    </source>
</evidence>
<dbReference type="Proteomes" id="UP000608513">
    <property type="component" value="Unassembled WGS sequence"/>
</dbReference>
<evidence type="ECO:0000313" key="3">
    <source>
        <dbReference type="Proteomes" id="UP000608513"/>
    </source>
</evidence>
<keyword evidence="3" id="KW-1185">Reference proteome</keyword>
<evidence type="ECO:0000256" key="1">
    <source>
        <dbReference type="SAM" id="Phobius"/>
    </source>
</evidence>
<dbReference type="AlphaFoldDB" id="A0A923MSB8"/>